<name>A0A5N6DKQ2_ASPPA</name>
<protein>
    <submittedName>
        <fullName evidence="2">Uncharacterized protein</fullName>
    </submittedName>
</protein>
<evidence type="ECO:0000313" key="3">
    <source>
        <dbReference type="Proteomes" id="UP000326532"/>
    </source>
</evidence>
<gene>
    <name evidence="2" type="ORF">BDV34DRAFT_196864</name>
</gene>
<accession>A0A5N6DKQ2</accession>
<dbReference type="Proteomes" id="UP000326532">
    <property type="component" value="Unassembled WGS sequence"/>
</dbReference>
<proteinExistence type="predicted"/>
<dbReference type="VEuPathDB" id="FungiDB:BDV34DRAFT_196864"/>
<reference evidence="2 3" key="1">
    <citation type="submission" date="2019-04" db="EMBL/GenBank/DDBJ databases">
        <title>Fungal friends and foes A comparative genomics study of 23 Aspergillus species from section Flavi.</title>
        <authorList>
            <consortium name="DOE Joint Genome Institute"/>
            <person name="Kjaerbolling I."/>
            <person name="Vesth T.C."/>
            <person name="Frisvad J.C."/>
            <person name="Nybo J.L."/>
            <person name="Theobald S."/>
            <person name="Kildgaard S."/>
            <person name="Petersen T.I."/>
            <person name="Kuo A."/>
            <person name="Sato A."/>
            <person name="Lyhne E.K."/>
            <person name="Kogle M.E."/>
            <person name="Wiebenga A."/>
            <person name="Kun R.S."/>
            <person name="Lubbers R.J."/>
            <person name="Makela M.R."/>
            <person name="Barry K."/>
            <person name="Chovatia M."/>
            <person name="Clum A."/>
            <person name="Daum C."/>
            <person name="Haridas S."/>
            <person name="He G."/>
            <person name="LaButti K."/>
            <person name="Lipzen A."/>
            <person name="Mondo S."/>
            <person name="Pangilinan J."/>
            <person name="Riley R."/>
            <person name="Salamov A."/>
            <person name="Simmons B.A."/>
            <person name="Magnuson J.K."/>
            <person name="Henrissat B."/>
            <person name="Mortensen U.H."/>
            <person name="Larsen T.O."/>
            <person name="De vries R.P."/>
            <person name="Grigoriev I.V."/>
            <person name="Machida M."/>
            <person name="Baker S.E."/>
            <person name="Andersen M.R."/>
        </authorList>
    </citation>
    <scope>NUCLEOTIDE SEQUENCE [LARGE SCALE GENOMIC DNA]</scope>
    <source>
        <strain evidence="2 3">CBS 117618</strain>
    </source>
</reference>
<evidence type="ECO:0000313" key="2">
    <source>
        <dbReference type="EMBL" id="KAB8204710.1"/>
    </source>
</evidence>
<keyword evidence="3" id="KW-1185">Reference proteome</keyword>
<feature type="transmembrane region" description="Helical" evidence="1">
    <location>
        <begin position="39"/>
        <end position="58"/>
    </location>
</feature>
<keyword evidence="1" id="KW-1133">Transmembrane helix</keyword>
<dbReference type="EMBL" id="ML734977">
    <property type="protein sequence ID" value="KAB8204710.1"/>
    <property type="molecule type" value="Genomic_DNA"/>
</dbReference>
<keyword evidence="1" id="KW-0472">Membrane</keyword>
<evidence type="ECO:0000256" key="1">
    <source>
        <dbReference type="SAM" id="Phobius"/>
    </source>
</evidence>
<sequence length="59" mass="6942">MYAGTELNVISGATMKQWLRIVRKRDQMWRSWNAQYVSAHLYVCTMYILCGGVPLCIWE</sequence>
<organism evidence="2 3">
    <name type="scientific">Aspergillus parasiticus</name>
    <dbReference type="NCBI Taxonomy" id="5067"/>
    <lineage>
        <taxon>Eukaryota</taxon>
        <taxon>Fungi</taxon>
        <taxon>Dikarya</taxon>
        <taxon>Ascomycota</taxon>
        <taxon>Pezizomycotina</taxon>
        <taxon>Eurotiomycetes</taxon>
        <taxon>Eurotiomycetidae</taxon>
        <taxon>Eurotiales</taxon>
        <taxon>Aspergillaceae</taxon>
        <taxon>Aspergillus</taxon>
        <taxon>Aspergillus subgen. Circumdati</taxon>
    </lineage>
</organism>
<keyword evidence="1" id="KW-0812">Transmembrane</keyword>
<dbReference type="AlphaFoldDB" id="A0A5N6DKQ2"/>